<keyword evidence="1" id="KW-0418">Kinase</keyword>
<dbReference type="GeneID" id="7832977"/>
<dbReference type="InterPro" id="IPR032675">
    <property type="entry name" value="LRR_dom_sf"/>
</dbReference>
<dbReference type="Gene3D" id="3.80.10.10">
    <property type="entry name" value="Ribonuclease Inhibitor"/>
    <property type="match status" value="2"/>
</dbReference>
<accession>Q22SU0</accession>
<dbReference type="GO" id="GO:0016301">
    <property type="term" value="F:kinase activity"/>
    <property type="evidence" value="ECO:0007669"/>
    <property type="project" value="UniProtKB-KW"/>
</dbReference>
<keyword evidence="1" id="KW-0808">Transferase</keyword>
<dbReference type="InParanoid" id="Q22SU0"/>
<dbReference type="Proteomes" id="UP000009168">
    <property type="component" value="Unassembled WGS sequence"/>
</dbReference>
<dbReference type="STRING" id="312017.Q22SU0"/>
<dbReference type="AlphaFoldDB" id="Q22SU0"/>
<evidence type="ECO:0000313" key="2">
    <source>
        <dbReference type="Proteomes" id="UP000009168"/>
    </source>
</evidence>
<organism evidence="1 2">
    <name type="scientific">Tetrahymena thermophila (strain SB210)</name>
    <dbReference type="NCBI Taxonomy" id="312017"/>
    <lineage>
        <taxon>Eukaryota</taxon>
        <taxon>Sar</taxon>
        <taxon>Alveolata</taxon>
        <taxon>Ciliophora</taxon>
        <taxon>Intramacronucleata</taxon>
        <taxon>Oligohymenophorea</taxon>
        <taxon>Hymenostomatida</taxon>
        <taxon>Tetrahymenina</taxon>
        <taxon>Tetrahymenidae</taxon>
        <taxon>Tetrahymena</taxon>
    </lineage>
</organism>
<name>Q22SU0_TETTS</name>
<proteinExistence type="predicted"/>
<dbReference type="KEGG" id="tet:TTHERM_00812910"/>
<evidence type="ECO:0000313" key="1">
    <source>
        <dbReference type="EMBL" id="EAR88374.3"/>
    </source>
</evidence>
<dbReference type="EMBL" id="GG662841">
    <property type="protein sequence ID" value="EAR88374.3"/>
    <property type="molecule type" value="Genomic_DNA"/>
</dbReference>
<dbReference type="SUPFAM" id="SSF52047">
    <property type="entry name" value="RNI-like"/>
    <property type="match status" value="2"/>
</dbReference>
<dbReference type="RefSeq" id="XP_001008619.3">
    <property type="nucleotide sequence ID" value="XM_001008619.3"/>
</dbReference>
<keyword evidence="2" id="KW-1185">Reference proteome</keyword>
<reference evidence="2" key="1">
    <citation type="journal article" date="2006" name="PLoS Biol.">
        <title>Macronuclear genome sequence of the ciliate Tetrahymena thermophila, a model eukaryote.</title>
        <authorList>
            <person name="Eisen J.A."/>
            <person name="Coyne R.S."/>
            <person name="Wu M."/>
            <person name="Wu D."/>
            <person name="Thiagarajan M."/>
            <person name="Wortman J.R."/>
            <person name="Badger J.H."/>
            <person name="Ren Q."/>
            <person name="Amedeo P."/>
            <person name="Jones K.M."/>
            <person name="Tallon L.J."/>
            <person name="Delcher A.L."/>
            <person name="Salzberg S.L."/>
            <person name="Silva J.C."/>
            <person name="Haas B.J."/>
            <person name="Majoros W.H."/>
            <person name="Farzad M."/>
            <person name="Carlton J.M."/>
            <person name="Smith R.K. Jr."/>
            <person name="Garg J."/>
            <person name="Pearlman R.E."/>
            <person name="Karrer K.M."/>
            <person name="Sun L."/>
            <person name="Manning G."/>
            <person name="Elde N.C."/>
            <person name="Turkewitz A.P."/>
            <person name="Asai D.J."/>
            <person name="Wilkes D.E."/>
            <person name="Wang Y."/>
            <person name="Cai H."/>
            <person name="Collins K."/>
            <person name="Stewart B.A."/>
            <person name="Lee S.R."/>
            <person name="Wilamowska K."/>
            <person name="Weinberg Z."/>
            <person name="Ruzzo W.L."/>
            <person name="Wloga D."/>
            <person name="Gaertig J."/>
            <person name="Frankel J."/>
            <person name="Tsao C.-C."/>
            <person name="Gorovsky M.A."/>
            <person name="Keeling P.J."/>
            <person name="Waller R.F."/>
            <person name="Patron N.J."/>
            <person name="Cherry J.M."/>
            <person name="Stover N.A."/>
            <person name="Krieger C.J."/>
            <person name="del Toro C."/>
            <person name="Ryder H.F."/>
            <person name="Williamson S.C."/>
            <person name="Barbeau R.A."/>
            <person name="Hamilton E.P."/>
            <person name="Orias E."/>
        </authorList>
    </citation>
    <scope>NUCLEOTIDE SEQUENCE [LARGE SCALE GENOMIC DNA]</scope>
    <source>
        <strain evidence="2">SB210</strain>
    </source>
</reference>
<gene>
    <name evidence="1" type="ORF">TTHERM_00812910</name>
</gene>
<dbReference type="eggNOG" id="KOG1446">
    <property type="taxonomic scope" value="Eukaryota"/>
</dbReference>
<protein>
    <submittedName>
        <fullName evidence="1">Kinase domain protein, putative</fullName>
    </submittedName>
</protein>
<sequence>MFKEDLKNVIRYIDLDKEALKSLIGNKVIDLNYKYRKISLSESFIEEKDINYNLNKIRLGFFKCLKSSEVCILFRFLKRVKQCNCLIVDISYNELSSNNILELASAISHIQNLNELQIGLGLNQINDYSGLQKLFDSLLGFPKLQSLSLLLYYMNIKNEQVQYLSSKLKQLSNITQLDIRFNYNTLTDESLITLSQAISQLNQLQQLFLGYWNNDLSDAGFSALFENLFESSQKLTEVVLQLKVNQNKIRDNSLILQNKNQALKKLHVQIQNSNLKYFFILQDLPQIEDLLIEFEQTELSELAFQQVSSMISYCSKSNCFNKLKLFIPLKSQYINQFSKSLSLCNQLQILNLKCTQQTGMKEFLEQFSVKDFTQLNLKELELVLGCHFNNELISFLCQLLSTQQNLINLNLQLINDKANDIIVFEMKCLFDYLQNLKQLKILSLQIEQFNQLPNSGQIIGNSISQIKTLEQLEINFSNNKFNEIGVKAIIDSLSALKDLQKLKIKLSNNPIKIEELGRATQGLSQLDNLKRLFFIIDLNESYDQHDILFDLSNNLKKNIKLQYLQINLFGFEFPNTQALRAIKKIINLVEYIILF</sequence>
<dbReference type="HOGENOM" id="CLU_316323_0_0_1"/>